<proteinExistence type="inferred from homology"/>
<accession>A0A9E7C0D8</accession>
<keyword evidence="6" id="KW-1185">Reference proteome</keyword>
<dbReference type="SUPFAM" id="SSF51621">
    <property type="entry name" value="Phosphoenolpyruvate/pyruvate domain"/>
    <property type="match status" value="1"/>
</dbReference>
<dbReference type="GO" id="GO:0046872">
    <property type="term" value="F:metal ion binding"/>
    <property type="evidence" value="ECO:0007669"/>
    <property type="project" value="UniProtKB-KW"/>
</dbReference>
<dbReference type="InterPro" id="IPR050251">
    <property type="entry name" value="HpcH-HpaI_aldolase"/>
</dbReference>
<sequence>MSGDVRARLEAGEQLVGTFAGLRDPAACEVLGALGFDAVCIDGEHGAMGIETIERLVAATERGGSASALVRVAGNDPVAIATALDTGAAGIVVPRVESGAEAAAAVDAARYPPLGRRGIGPSRAARYGAGVLDYRQRANDELLLAIQVETWAAVQRLDDLLAVEGVDLLFVGPTDLASSMGLNDPAGPEMRETIAGVLERARAAARRTGIFAFGPDDAADWLEAGVNLVLMGSDLTWLGRGARDALAPLRRPPLRP</sequence>
<dbReference type="EMBL" id="CP087164">
    <property type="protein sequence ID" value="UGS35293.1"/>
    <property type="molecule type" value="Genomic_DNA"/>
</dbReference>
<dbReference type="InterPro" id="IPR005000">
    <property type="entry name" value="Aldolase/citrate-lyase_domain"/>
</dbReference>
<evidence type="ECO:0000256" key="1">
    <source>
        <dbReference type="ARBA" id="ARBA00005568"/>
    </source>
</evidence>
<evidence type="ECO:0000256" key="3">
    <source>
        <dbReference type="ARBA" id="ARBA00023239"/>
    </source>
</evidence>
<organism evidence="5 6">
    <name type="scientific">Capillimicrobium parvum</name>
    <dbReference type="NCBI Taxonomy" id="2884022"/>
    <lineage>
        <taxon>Bacteria</taxon>
        <taxon>Bacillati</taxon>
        <taxon>Actinomycetota</taxon>
        <taxon>Thermoleophilia</taxon>
        <taxon>Solirubrobacterales</taxon>
        <taxon>Capillimicrobiaceae</taxon>
        <taxon>Capillimicrobium</taxon>
    </lineage>
</organism>
<dbReference type="InterPro" id="IPR015813">
    <property type="entry name" value="Pyrv/PenolPyrv_kinase-like_dom"/>
</dbReference>
<dbReference type="Pfam" id="PF03328">
    <property type="entry name" value="HpcH_HpaI"/>
    <property type="match status" value="1"/>
</dbReference>
<evidence type="ECO:0000259" key="4">
    <source>
        <dbReference type="Pfam" id="PF03328"/>
    </source>
</evidence>
<dbReference type="InterPro" id="IPR040442">
    <property type="entry name" value="Pyrv_kinase-like_dom_sf"/>
</dbReference>
<evidence type="ECO:0000313" key="5">
    <source>
        <dbReference type="EMBL" id="UGS35293.1"/>
    </source>
</evidence>
<dbReference type="GO" id="GO:0005737">
    <property type="term" value="C:cytoplasm"/>
    <property type="evidence" value="ECO:0007669"/>
    <property type="project" value="TreeGrafter"/>
</dbReference>
<evidence type="ECO:0000313" key="6">
    <source>
        <dbReference type="Proteomes" id="UP001162834"/>
    </source>
</evidence>
<name>A0A9E7C0D8_9ACTN</name>
<dbReference type="KEGG" id="sbae:DSM104329_01680"/>
<dbReference type="Proteomes" id="UP001162834">
    <property type="component" value="Chromosome"/>
</dbReference>
<keyword evidence="2" id="KW-0479">Metal-binding</keyword>
<protein>
    <submittedName>
        <fullName evidence="5">5-keto-4-deoxy-D-glucarate aldolase</fullName>
        <ecNumber evidence="5">4.1.2.20</ecNumber>
    </submittedName>
</protein>
<feature type="domain" description="HpcH/HpaI aldolase/citrate lyase" evidence="4">
    <location>
        <begin position="17"/>
        <end position="236"/>
    </location>
</feature>
<evidence type="ECO:0000256" key="2">
    <source>
        <dbReference type="ARBA" id="ARBA00022723"/>
    </source>
</evidence>
<dbReference type="GO" id="GO:0008672">
    <property type="term" value="F:2-dehydro-3-deoxyglucarate aldolase activity"/>
    <property type="evidence" value="ECO:0007669"/>
    <property type="project" value="UniProtKB-EC"/>
</dbReference>
<dbReference type="PANTHER" id="PTHR30502">
    <property type="entry name" value="2-KETO-3-DEOXY-L-RHAMNONATE ALDOLASE"/>
    <property type="match status" value="1"/>
</dbReference>
<keyword evidence="3 5" id="KW-0456">Lyase</keyword>
<reference evidence="5" key="1">
    <citation type="journal article" date="2022" name="Int. J. Syst. Evol. Microbiol.">
        <title>Pseudomonas aegrilactucae sp. nov. and Pseudomonas morbosilactucae sp. nov., pathogens causing bacterial rot of lettuce in Japan.</title>
        <authorList>
            <person name="Sawada H."/>
            <person name="Fujikawa T."/>
            <person name="Satou M."/>
        </authorList>
    </citation>
    <scope>NUCLEOTIDE SEQUENCE</scope>
    <source>
        <strain evidence="5">0166_1</strain>
    </source>
</reference>
<gene>
    <name evidence="5" type="primary">garL_2</name>
    <name evidence="5" type="ORF">DSM104329_01680</name>
</gene>
<comment type="similarity">
    <text evidence="1">Belongs to the HpcH/HpaI aldolase family.</text>
</comment>
<dbReference type="AlphaFoldDB" id="A0A9E7C0D8"/>
<dbReference type="Gene3D" id="3.20.20.60">
    <property type="entry name" value="Phosphoenolpyruvate-binding domains"/>
    <property type="match status" value="1"/>
</dbReference>
<dbReference type="PANTHER" id="PTHR30502:SF0">
    <property type="entry name" value="PHOSPHOENOLPYRUVATE CARBOXYLASE FAMILY PROTEIN"/>
    <property type="match status" value="1"/>
</dbReference>
<dbReference type="EC" id="4.1.2.20" evidence="5"/>
<dbReference type="RefSeq" id="WP_259314982.1">
    <property type="nucleotide sequence ID" value="NZ_CP087164.1"/>
</dbReference>